<evidence type="ECO:0000256" key="3">
    <source>
        <dbReference type="ARBA" id="ARBA00022837"/>
    </source>
</evidence>
<keyword evidence="2" id="KW-0677">Repeat</keyword>
<evidence type="ECO:0000313" key="9">
    <source>
        <dbReference type="Proteomes" id="UP001189429"/>
    </source>
</evidence>
<feature type="domain" description="Calx-beta" evidence="7">
    <location>
        <begin position="19"/>
        <end position="117"/>
    </location>
</feature>
<dbReference type="InterPro" id="IPR051171">
    <property type="entry name" value="CaCA"/>
</dbReference>
<evidence type="ECO:0000259" key="7">
    <source>
        <dbReference type="SMART" id="SM00237"/>
    </source>
</evidence>
<dbReference type="InterPro" id="IPR038081">
    <property type="entry name" value="CalX-like_sf"/>
</dbReference>
<dbReference type="Gene3D" id="2.60.40.2030">
    <property type="match status" value="1"/>
</dbReference>
<keyword evidence="1 6" id="KW-0732">Signal</keyword>
<proteinExistence type="predicted"/>
<gene>
    <name evidence="8" type="ORF">PCOR1329_LOCUS57424</name>
</gene>
<evidence type="ECO:0000256" key="2">
    <source>
        <dbReference type="ARBA" id="ARBA00022737"/>
    </source>
</evidence>
<protein>
    <recommendedName>
        <fullName evidence="7">Calx-beta domain-containing protein</fullName>
    </recommendedName>
</protein>
<dbReference type="Proteomes" id="UP001189429">
    <property type="component" value="Unassembled WGS sequence"/>
</dbReference>
<evidence type="ECO:0000256" key="1">
    <source>
        <dbReference type="ARBA" id="ARBA00022729"/>
    </source>
</evidence>
<dbReference type="SUPFAM" id="SSF141072">
    <property type="entry name" value="CalX-like"/>
    <property type="match status" value="1"/>
</dbReference>
<dbReference type="PANTHER" id="PTHR11878">
    <property type="entry name" value="SODIUM/CALCIUM EXCHANGER"/>
    <property type="match status" value="1"/>
</dbReference>
<sequence>AGLVTIWLTPVWLSSIAQMMRPSVCPGRASTVQFSCPIYRLEDEGKVVIDIMRIGVLSGSAQVNVYTEDGCGKAGERYNALSQVVSFEPWEYAKTVDIEIVQSDAWAPTLEFKVKLDNPKGCELSKDLNVCRVKVIDNDVFPSGKYETEIRSGEGDIRNISGVGLFVEFCKLVFMSNKDMCWRTLLTIVLDQMKNCYMYFLLVAKAYLVNVVFNLKSHQLRDPHRIGLARAIGVFYMAPMVALHIWDFTKIGMDSRGRVRLWIRESLFRKYLNYPVRGVEGSGAPCQDADRHHRGRRSFG</sequence>
<feature type="signal peptide" evidence="6">
    <location>
        <begin position="1"/>
        <end position="19"/>
    </location>
</feature>
<keyword evidence="4" id="KW-0813">Transport</keyword>
<keyword evidence="9" id="KW-1185">Reference proteome</keyword>
<dbReference type="InterPro" id="IPR003644">
    <property type="entry name" value="Calx_beta"/>
</dbReference>
<keyword evidence="5" id="KW-0812">Transmembrane</keyword>
<feature type="non-terminal residue" evidence="8">
    <location>
        <position position="1"/>
    </location>
</feature>
<dbReference type="EMBL" id="CAUYUJ010017094">
    <property type="protein sequence ID" value="CAK0871662.1"/>
    <property type="molecule type" value="Genomic_DNA"/>
</dbReference>
<feature type="transmembrane region" description="Helical" evidence="5">
    <location>
        <begin position="227"/>
        <end position="246"/>
    </location>
</feature>
<evidence type="ECO:0000256" key="4">
    <source>
        <dbReference type="ARBA" id="ARBA00023065"/>
    </source>
</evidence>
<feature type="transmembrane region" description="Helical" evidence="5">
    <location>
        <begin position="197"/>
        <end position="215"/>
    </location>
</feature>
<accession>A0ABN9VH89</accession>
<dbReference type="SMART" id="SM00237">
    <property type="entry name" value="Calx_beta"/>
    <property type="match status" value="1"/>
</dbReference>
<keyword evidence="5" id="KW-0472">Membrane</keyword>
<name>A0ABN9VH89_9DINO</name>
<keyword evidence="4" id="KW-0406">Ion transport</keyword>
<evidence type="ECO:0000256" key="5">
    <source>
        <dbReference type="SAM" id="Phobius"/>
    </source>
</evidence>
<keyword evidence="3" id="KW-0106">Calcium</keyword>
<organism evidence="8 9">
    <name type="scientific">Prorocentrum cordatum</name>
    <dbReference type="NCBI Taxonomy" id="2364126"/>
    <lineage>
        <taxon>Eukaryota</taxon>
        <taxon>Sar</taxon>
        <taxon>Alveolata</taxon>
        <taxon>Dinophyceae</taxon>
        <taxon>Prorocentrales</taxon>
        <taxon>Prorocentraceae</taxon>
        <taxon>Prorocentrum</taxon>
    </lineage>
</organism>
<dbReference type="Pfam" id="PF03160">
    <property type="entry name" value="Calx-beta"/>
    <property type="match status" value="1"/>
</dbReference>
<dbReference type="PANTHER" id="PTHR11878:SF65">
    <property type="entry name" value="NA_CA-EXCHANGE PROTEIN, ISOFORM G"/>
    <property type="match status" value="1"/>
</dbReference>
<evidence type="ECO:0000256" key="6">
    <source>
        <dbReference type="SAM" id="SignalP"/>
    </source>
</evidence>
<reference evidence="8" key="1">
    <citation type="submission" date="2023-10" db="EMBL/GenBank/DDBJ databases">
        <authorList>
            <person name="Chen Y."/>
            <person name="Shah S."/>
            <person name="Dougan E. K."/>
            <person name="Thang M."/>
            <person name="Chan C."/>
        </authorList>
    </citation>
    <scope>NUCLEOTIDE SEQUENCE [LARGE SCALE GENOMIC DNA]</scope>
</reference>
<keyword evidence="5" id="KW-1133">Transmembrane helix</keyword>
<evidence type="ECO:0000313" key="8">
    <source>
        <dbReference type="EMBL" id="CAK0871662.1"/>
    </source>
</evidence>
<feature type="chain" id="PRO_5045909047" description="Calx-beta domain-containing protein" evidence="6">
    <location>
        <begin position="20"/>
        <end position="300"/>
    </location>
</feature>
<comment type="caution">
    <text evidence="8">The sequence shown here is derived from an EMBL/GenBank/DDBJ whole genome shotgun (WGS) entry which is preliminary data.</text>
</comment>